<accession>A0ABW4M332</accession>
<feature type="region of interest" description="Disordered" evidence="1">
    <location>
        <begin position="61"/>
        <end position="89"/>
    </location>
</feature>
<feature type="chain" id="PRO_5047383777" description="DUF4148 domain-containing protein" evidence="2">
    <location>
        <begin position="22"/>
        <end position="104"/>
    </location>
</feature>
<organism evidence="3 4">
    <name type="scientific">Rhizobium helianthi</name>
    <dbReference type="NCBI Taxonomy" id="1132695"/>
    <lineage>
        <taxon>Bacteria</taxon>
        <taxon>Pseudomonadati</taxon>
        <taxon>Pseudomonadota</taxon>
        <taxon>Alphaproteobacteria</taxon>
        <taxon>Hyphomicrobiales</taxon>
        <taxon>Rhizobiaceae</taxon>
        <taxon>Rhizobium/Agrobacterium group</taxon>
        <taxon>Rhizobium</taxon>
    </lineage>
</organism>
<feature type="signal peptide" evidence="2">
    <location>
        <begin position="1"/>
        <end position="21"/>
    </location>
</feature>
<comment type="caution">
    <text evidence="3">The sequence shown here is derived from an EMBL/GenBank/DDBJ whole genome shotgun (WGS) entry which is preliminary data.</text>
</comment>
<evidence type="ECO:0000313" key="3">
    <source>
        <dbReference type="EMBL" id="MFD1745865.1"/>
    </source>
</evidence>
<protein>
    <recommendedName>
        <fullName evidence="5">DUF4148 domain-containing protein</fullName>
    </recommendedName>
</protein>
<sequence length="104" mass="12508">MKKLIISALALVMVSSVPVFAQTYRSEAREYRQEHRINRALRQGELTPREAHRLMRQQQRIDRAQARAARDGYVTRQERRQIERMQDRASRNIYRKSHNGYGYY</sequence>
<name>A0ABW4M332_9HYPH</name>
<reference evidence="4" key="1">
    <citation type="journal article" date="2019" name="Int. J. Syst. Evol. Microbiol.">
        <title>The Global Catalogue of Microorganisms (GCM) 10K type strain sequencing project: providing services to taxonomists for standard genome sequencing and annotation.</title>
        <authorList>
            <consortium name="The Broad Institute Genomics Platform"/>
            <consortium name="The Broad Institute Genome Sequencing Center for Infectious Disease"/>
            <person name="Wu L."/>
            <person name="Ma J."/>
        </authorList>
    </citation>
    <scope>NUCLEOTIDE SEQUENCE [LARGE SCALE GENOMIC DNA]</scope>
    <source>
        <strain evidence="4">CG52</strain>
    </source>
</reference>
<dbReference type="RefSeq" id="WP_377400376.1">
    <property type="nucleotide sequence ID" value="NZ_JBHUEQ010000017.1"/>
</dbReference>
<feature type="compositionally biased region" description="Basic and acidic residues" evidence="1">
    <location>
        <begin position="76"/>
        <end position="89"/>
    </location>
</feature>
<feature type="compositionally biased region" description="Basic and acidic residues" evidence="1">
    <location>
        <begin position="61"/>
        <end position="70"/>
    </location>
</feature>
<keyword evidence="4" id="KW-1185">Reference proteome</keyword>
<evidence type="ECO:0000313" key="4">
    <source>
        <dbReference type="Proteomes" id="UP001597322"/>
    </source>
</evidence>
<proteinExistence type="predicted"/>
<dbReference type="Proteomes" id="UP001597322">
    <property type="component" value="Unassembled WGS sequence"/>
</dbReference>
<gene>
    <name evidence="3" type="ORF">ACFSE1_10370</name>
</gene>
<evidence type="ECO:0000256" key="1">
    <source>
        <dbReference type="SAM" id="MobiDB-lite"/>
    </source>
</evidence>
<evidence type="ECO:0008006" key="5">
    <source>
        <dbReference type="Google" id="ProtNLM"/>
    </source>
</evidence>
<keyword evidence="2" id="KW-0732">Signal</keyword>
<dbReference type="EMBL" id="JBHUEQ010000017">
    <property type="protein sequence ID" value="MFD1745865.1"/>
    <property type="molecule type" value="Genomic_DNA"/>
</dbReference>
<evidence type="ECO:0000256" key="2">
    <source>
        <dbReference type="SAM" id="SignalP"/>
    </source>
</evidence>